<dbReference type="Gene3D" id="3.90.550.10">
    <property type="entry name" value="Spore Coat Polysaccharide Biosynthesis Protein SpsA, Chain A"/>
    <property type="match status" value="1"/>
</dbReference>
<evidence type="ECO:0000256" key="1">
    <source>
        <dbReference type="ARBA" id="ARBA00022842"/>
    </source>
</evidence>
<keyword evidence="1" id="KW-0460">Magnesium</keyword>
<dbReference type="CDD" id="cd03522">
    <property type="entry name" value="MoeA_like"/>
    <property type="match status" value="1"/>
</dbReference>
<dbReference type="InterPro" id="IPR012184">
    <property type="entry name" value="Bifunc_Mopterin-bd"/>
</dbReference>
<sequence length="542" mass="57982">MIFGTLPLEECQGAILAHAVRAGDQLFRKGRYLTAADLAALAAHGHSHIVVARLEPGDIGEDQAAADLARAVAGAHIRTDPPFTGRANLFAETSGLLCLDEELIDAINEIDEAMTLATLANRQPVMAGQMVATVKIIPFAVPASLLQKACAVARRGTASVRVAPFRSRRIGLIQTVLPTLKESVLDKTRDITARRVMELGSTLVGEKRCAHQMDALRSAIDESLKDQADLLLILGASAITDRLDVIPAAVTALGGHIEQFGMPVDPGNLLLLAGLGDIPVIGLPGCARSPKRNGVDWVLQRLAADLPVTARDIRRMGVGGLLGEIPSRPQPRLGDAPSSRPDNGRHIAAIILAAGQSRRMGQNKLLLDLHGKPLLCHVIDQALALDLSDIVVVAGHQASEIRSAIGNRPVRIVLAPDYAEGMSASLKTGIDSLKQETDAAMILLGDMPQVAAPLLRRMISAYNPVEGRAIVLPVHEGKRGNPVLWDRRFFPEMRQLAGDVGARHLIGEHAELVAEIAVDDRTILRDIDTPEAYAKLHQDFTA</sequence>
<gene>
    <name evidence="4" type="ORF">SMD27_06570</name>
</gene>
<evidence type="ECO:0000256" key="2">
    <source>
        <dbReference type="SAM" id="MobiDB-lite"/>
    </source>
</evidence>
<dbReference type="InterPro" id="IPR036425">
    <property type="entry name" value="MoaB/Mog-like_dom_sf"/>
</dbReference>
<accession>A0ABU5E8Y0</accession>
<reference evidence="4 5" key="1">
    <citation type="journal article" date="2016" name="Antonie Van Leeuwenhoek">
        <title>Dongia soli sp. nov., isolated from soil from Dokdo, Korea.</title>
        <authorList>
            <person name="Kim D.U."/>
            <person name="Lee H."/>
            <person name="Kim H."/>
            <person name="Kim S.G."/>
            <person name="Ka J.O."/>
        </authorList>
    </citation>
    <scope>NUCLEOTIDE SEQUENCE [LARGE SCALE GENOMIC DNA]</scope>
    <source>
        <strain evidence="4 5">D78</strain>
    </source>
</reference>
<dbReference type="EMBL" id="JAXCLW010000002">
    <property type="protein sequence ID" value="MDY0882499.1"/>
    <property type="molecule type" value="Genomic_DNA"/>
</dbReference>
<keyword evidence="5" id="KW-1185">Reference proteome</keyword>
<evidence type="ECO:0000313" key="4">
    <source>
        <dbReference type="EMBL" id="MDY0882499.1"/>
    </source>
</evidence>
<feature type="domain" description="MoaB/Mog" evidence="3">
    <location>
        <begin position="171"/>
        <end position="304"/>
    </location>
</feature>
<feature type="region of interest" description="Disordered" evidence="2">
    <location>
        <begin position="323"/>
        <end position="342"/>
    </location>
</feature>
<dbReference type="Pfam" id="PF12804">
    <property type="entry name" value="NTP_transf_3"/>
    <property type="match status" value="1"/>
</dbReference>
<comment type="caution">
    <text evidence="4">The sequence shown here is derived from an EMBL/GenBank/DDBJ whole genome shotgun (WGS) entry which is preliminary data.</text>
</comment>
<name>A0ABU5E8Y0_9PROT</name>
<dbReference type="CDD" id="cd04182">
    <property type="entry name" value="GT_2_like_f"/>
    <property type="match status" value="1"/>
</dbReference>
<dbReference type="InterPro" id="IPR025877">
    <property type="entry name" value="MobA-like_NTP_Trfase"/>
</dbReference>
<dbReference type="SUPFAM" id="SSF53218">
    <property type="entry name" value="Molybdenum cofactor biosynthesis proteins"/>
    <property type="match status" value="1"/>
</dbReference>
<dbReference type="InterPro" id="IPR001453">
    <property type="entry name" value="MoaB/Mog_dom"/>
</dbReference>
<organism evidence="4 5">
    <name type="scientific">Dongia soli</name>
    <dbReference type="NCBI Taxonomy" id="600628"/>
    <lineage>
        <taxon>Bacteria</taxon>
        <taxon>Pseudomonadati</taxon>
        <taxon>Pseudomonadota</taxon>
        <taxon>Alphaproteobacteria</taxon>
        <taxon>Rhodospirillales</taxon>
        <taxon>Dongiaceae</taxon>
        <taxon>Dongia</taxon>
    </lineage>
</organism>
<dbReference type="SUPFAM" id="SSF53448">
    <property type="entry name" value="Nucleotide-diphospho-sugar transferases"/>
    <property type="match status" value="1"/>
</dbReference>
<dbReference type="PIRSF" id="PIRSF036626">
    <property type="entry name" value="MPTBd_MobAlike"/>
    <property type="match status" value="1"/>
</dbReference>
<dbReference type="InterPro" id="IPR029044">
    <property type="entry name" value="Nucleotide-diphossugar_trans"/>
</dbReference>
<dbReference type="PANTHER" id="PTHR43777:SF1">
    <property type="entry name" value="MOLYBDENUM COFACTOR CYTIDYLYLTRANSFERASE"/>
    <property type="match status" value="1"/>
</dbReference>
<proteinExistence type="predicted"/>
<dbReference type="Gene3D" id="3.90.105.10">
    <property type="entry name" value="Molybdopterin biosynthesis moea protein, domain 2"/>
    <property type="match status" value="1"/>
</dbReference>
<evidence type="ECO:0000259" key="3">
    <source>
        <dbReference type="SMART" id="SM00852"/>
    </source>
</evidence>
<dbReference type="Gene3D" id="3.40.980.10">
    <property type="entry name" value="MoaB/Mog-like domain"/>
    <property type="match status" value="1"/>
</dbReference>
<evidence type="ECO:0000313" key="5">
    <source>
        <dbReference type="Proteomes" id="UP001279642"/>
    </source>
</evidence>
<dbReference type="Proteomes" id="UP001279642">
    <property type="component" value="Unassembled WGS sequence"/>
</dbReference>
<dbReference type="PANTHER" id="PTHR43777">
    <property type="entry name" value="MOLYBDENUM COFACTOR CYTIDYLYLTRANSFERASE"/>
    <property type="match status" value="1"/>
</dbReference>
<protein>
    <submittedName>
        <fullName evidence="4">Molybdopterin-binding/glycosyltransferase family 2 protein</fullName>
    </submittedName>
</protein>
<dbReference type="RefSeq" id="WP_320507573.1">
    <property type="nucleotide sequence ID" value="NZ_JAXCLW010000002.1"/>
</dbReference>
<dbReference type="SMART" id="SM00852">
    <property type="entry name" value="MoCF_biosynth"/>
    <property type="match status" value="1"/>
</dbReference>